<feature type="transmembrane region" description="Helical" evidence="1">
    <location>
        <begin position="95"/>
        <end position="120"/>
    </location>
</feature>
<keyword evidence="3" id="KW-1185">Reference proteome</keyword>
<protein>
    <submittedName>
        <fullName evidence="2">Uncharacterized protein</fullName>
    </submittedName>
</protein>
<comment type="caution">
    <text evidence="2">The sequence shown here is derived from an EMBL/GenBank/DDBJ whole genome shotgun (WGS) entry which is preliminary data.</text>
</comment>
<feature type="transmembrane region" description="Helical" evidence="1">
    <location>
        <begin position="5"/>
        <end position="25"/>
    </location>
</feature>
<evidence type="ECO:0000313" key="3">
    <source>
        <dbReference type="Proteomes" id="UP001157109"/>
    </source>
</evidence>
<keyword evidence="1" id="KW-1133">Transmembrane helix</keyword>
<dbReference type="Proteomes" id="UP001157109">
    <property type="component" value="Unassembled WGS sequence"/>
</dbReference>
<evidence type="ECO:0000256" key="1">
    <source>
        <dbReference type="SAM" id="Phobius"/>
    </source>
</evidence>
<gene>
    <name evidence="2" type="ORF">GCM10025862_37620</name>
</gene>
<feature type="transmembrane region" description="Helical" evidence="1">
    <location>
        <begin position="31"/>
        <end position="52"/>
    </location>
</feature>
<accession>A0ABQ6HTI7</accession>
<sequence>MAGDAVWPGVAVLGLGLILLGVTPNNLNHPLHMMAAVVALPVPALGLLITGIRPRTHAEQRGRWPRVILTSGCLVLCAEHLVPGGEVIAYGPAEMMAVLLLLLALACDIAVLHAMVTATLPRSTGRDRAG</sequence>
<organism evidence="2 3">
    <name type="scientific">Arsenicicoccus piscis</name>
    <dbReference type="NCBI Taxonomy" id="673954"/>
    <lineage>
        <taxon>Bacteria</taxon>
        <taxon>Bacillati</taxon>
        <taxon>Actinomycetota</taxon>
        <taxon>Actinomycetes</taxon>
        <taxon>Micrococcales</taxon>
        <taxon>Intrasporangiaceae</taxon>
        <taxon>Arsenicicoccus</taxon>
    </lineage>
</organism>
<feature type="transmembrane region" description="Helical" evidence="1">
    <location>
        <begin position="64"/>
        <end position="83"/>
    </location>
</feature>
<name>A0ABQ6HTI7_9MICO</name>
<evidence type="ECO:0000313" key="2">
    <source>
        <dbReference type="EMBL" id="GMA21741.1"/>
    </source>
</evidence>
<dbReference type="EMBL" id="BSUJ01000001">
    <property type="protein sequence ID" value="GMA21741.1"/>
    <property type="molecule type" value="Genomic_DNA"/>
</dbReference>
<reference evidence="3" key="1">
    <citation type="journal article" date="2019" name="Int. J. Syst. Evol. Microbiol.">
        <title>The Global Catalogue of Microorganisms (GCM) 10K type strain sequencing project: providing services to taxonomists for standard genome sequencing and annotation.</title>
        <authorList>
            <consortium name="The Broad Institute Genomics Platform"/>
            <consortium name="The Broad Institute Genome Sequencing Center for Infectious Disease"/>
            <person name="Wu L."/>
            <person name="Ma J."/>
        </authorList>
    </citation>
    <scope>NUCLEOTIDE SEQUENCE [LARGE SCALE GENOMIC DNA]</scope>
    <source>
        <strain evidence="3">NBRC 105830</strain>
    </source>
</reference>
<keyword evidence="1" id="KW-0812">Transmembrane</keyword>
<keyword evidence="1" id="KW-0472">Membrane</keyword>
<proteinExistence type="predicted"/>